<protein>
    <recommendedName>
        <fullName evidence="3">Methyl-accepting chemotaxis protein</fullName>
    </recommendedName>
</protein>
<accession>A0ABY3X8J5</accession>
<gene>
    <name evidence="1" type="ORF">MMG00_05950</name>
</gene>
<proteinExistence type="predicted"/>
<evidence type="ECO:0008006" key="3">
    <source>
        <dbReference type="Google" id="ProtNLM"/>
    </source>
</evidence>
<name>A0ABY3X8J5_9GAMM</name>
<dbReference type="EMBL" id="CP093379">
    <property type="protein sequence ID" value="UNM97387.1"/>
    <property type="molecule type" value="Genomic_DNA"/>
</dbReference>
<dbReference type="Proteomes" id="UP000829542">
    <property type="component" value="Chromosome"/>
</dbReference>
<sequence>MKQRINDQDLIAFYQKISQFDSFKKIECFKAKSGFSLNAELFPNKALYNFIKGNIDSLKAVGIEALLQYRMHVYQYKSIETIPVLKILELNFEVIENLGTVPRVQQALLNLIDYAIYSIAIHDASHEAINEIREYIFTLEDYCLQIEHTKELRERCQTENETTPDTLQIKLEEDLQKMSRYLQQIQEINNFLLQAMEKAS</sequence>
<evidence type="ECO:0000313" key="1">
    <source>
        <dbReference type="EMBL" id="UNM97387.1"/>
    </source>
</evidence>
<organism evidence="1 2">
    <name type="scientific">Ignatzschineria rhizosphaerae</name>
    <dbReference type="NCBI Taxonomy" id="2923279"/>
    <lineage>
        <taxon>Bacteria</taxon>
        <taxon>Pseudomonadati</taxon>
        <taxon>Pseudomonadota</taxon>
        <taxon>Gammaproteobacteria</taxon>
        <taxon>Cardiobacteriales</taxon>
        <taxon>Ignatzschineriaceae</taxon>
        <taxon>Ignatzschineria</taxon>
    </lineage>
</organism>
<keyword evidence="2" id="KW-1185">Reference proteome</keyword>
<dbReference type="RefSeq" id="WP_242152805.1">
    <property type="nucleotide sequence ID" value="NZ_CP093379.1"/>
</dbReference>
<reference evidence="1 2" key="1">
    <citation type="submission" date="2022-03" db="EMBL/GenBank/DDBJ databases">
        <title>Ignatzschineria rhizosphaerae HR5S32.</title>
        <authorList>
            <person name="Sun J.Q."/>
            <person name="Feng J.Y."/>
        </authorList>
    </citation>
    <scope>NUCLEOTIDE SEQUENCE [LARGE SCALE GENOMIC DNA]</scope>
    <source>
        <strain evidence="1 2">HR5S32</strain>
    </source>
</reference>
<evidence type="ECO:0000313" key="2">
    <source>
        <dbReference type="Proteomes" id="UP000829542"/>
    </source>
</evidence>